<name>A0A839UX82_9PROT</name>
<comment type="caution">
    <text evidence="1">The sequence shown here is derived from an EMBL/GenBank/DDBJ whole genome shotgun (WGS) entry which is preliminary data.</text>
</comment>
<evidence type="ECO:0000313" key="1">
    <source>
        <dbReference type="EMBL" id="MBB3174417.1"/>
    </source>
</evidence>
<dbReference type="Proteomes" id="UP000557688">
    <property type="component" value="Unassembled WGS sequence"/>
</dbReference>
<keyword evidence="1" id="KW-0413">Isomerase</keyword>
<reference evidence="2 4" key="1">
    <citation type="submission" date="2020-06" db="EMBL/GenBank/DDBJ databases">
        <title>Description of novel acetic acid bacteria.</title>
        <authorList>
            <person name="Sombolestani A."/>
        </authorList>
    </citation>
    <scope>NUCLEOTIDE SEQUENCE [LARGE SCALE GENOMIC DNA]</scope>
    <source>
        <strain evidence="2 4">LMG 26838</strain>
    </source>
</reference>
<dbReference type="Gene3D" id="2.70.98.10">
    <property type="match status" value="1"/>
</dbReference>
<dbReference type="GO" id="GO:0030246">
    <property type="term" value="F:carbohydrate binding"/>
    <property type="evidence" value="ECO:0007669"/>
    <property type="project" value="InterPro"/>
</dbReference>
<keyword evidence="3" id="KW-1185">Reference proteome</keyword>
<dbReference type="CDD" id="cd09021">
    <property type="entry name" value="Aldose_epim_Ec_YphB"/>
    <property type="match status" value="1"/>
</dbReference>
<dbReference type="AlphaFoldDB" id="A0A839UX82"/>
<evidence type="ECO:0000313" key="2">
    <source>
        <dbReference type="EMBL" id="NVN29974.1"/>
    </source>
</evidence>
<dbReference type="SUPFAM" id="SSF74650">
    <property type="entry name" value="Galactose mutarotase-like"/>
    <property type="match status" value="1"/>
</dbReference>
<protein>
    <submittedName>
        <fullName evidence="1">Aldose 1-epimerase</fullName>
        <ecNumber evidence="1">5.1.3.3</ecNumber>
    </submittedName>
</protein>
<dbReference type="InterPro" id="IPR011013">
    <property type="entry name" value="Gal_mutarotase_sf_dom"/>
</dbReference>
<proteinExistence type="predicted"/>
<dbReference type="GO" id="GO:0004034">
    <property type="term" value="F:aldose 1-epimerase activity"/>
    <property type="evidence" value="ECO:0007669"/>
    <property type="project" value="UniProtKB-EC"/>
</dbReference>
<dbReference type="InterPro" id="IPR008183">
    <property type="entry name" value="Aldose_1/G6P_1-epimerase"/>
</dbReference>
<dbReference type="Proteomes" id="UP000565205">
    <property type="component" value="Unassembled WGS sequence"/>
</dbReference>
<accession>A0A839UX82</accession>
<dbReference type="EMBL" id="JACHXV010000007">
    <property type="protein sequence ID" value="MBB3174417.1"/>
    <property type="molecule type" value="Genomic_DNA"/>
</dbReference>
<dbReference type="InterPro" id="IPR014718">
    <property type="entry name" value="GH-type_carb-bd"/>
</dbReference>
<dbReference type="EMBL" id="JABXXQ010000089">
    <property type="protein sequence ID" value="NVN29974.1"/>
    <property type="molecule type" value="Genomic_DNA"/>
</dbReference>
<dbReference type="RefSeq" id="WP_176623124.1">
    <property type="nucleotide sequence ID" value="NZ_JABXXQ010000089.1"/>
</dbReference>
<sequence length="299" mass="32625">MIELAHGESRLGVLPETGAALAFWTHRGVALLHPVADPNLADQHGQAVAAYPLIPYSNRIGDGRFSFGGESFALAHNFVPERNSIHGNAWQHPWDIAEQGEDYVRLTFDHDPSSPAARAQWPFAYHAALLYRLAGDALEVRITVHNTDRRPQPVGLGWHPFFPKVAGTRLGFDARSVWHKTPDGLPDGRLRCEGEFLYAPPRTLDGVDIDHCFSGWDQLATLTWPPSATDEGRSIELAADALFGHLVVYVPPGRDFFAVEPATNMTDAVNHLDIADAGMTILDPGAHVGGVARLTLRAG</sequence>
<dbReference type="EC" id="5.1.3.3" evidence="1"/>
<evidence type="ECO:0000313" key="4">
    <source>
        <dbReference type="Proteomes" id="UP000565205"/>
    </source>
</evidence>
<reference evidence="1 3" key="2">
    <citation type="submission" date="2020-08" db="EMBL/GenBank/DDBJ databases">
        <title>Genomic Encyclopedia of Type Strains, Phase III (KMG-III): the genomes of soil and plant-associated and newly described type strains.</title>
        <authorList>
            <person name="Whitman W."/>
        </authorList>
    </citation>
    <scope>NUCLEOTIDE SEQUENCE [LARGE SCALE GENOMIC DNA]</scope>
    <source>
        <strain evidence="1 3">CECT 8088</strain>
    </source>
</reference>
<dbReference type="GO" id="GO:0005975">
    <property type="term" value="P:carbohydrate metabolic process"/>
    <property type="evidence" value="ECO:0007669"/>
    <property type="project" value="InterPro"/>
</dbReference>
<gene>
    <name evidence="1" type="ORF">FHR90_002258</name>
    <name evidence="2" type="ORF">HUK83_06445</name>
</gene>
<dbReference type="Pfam" id="PF01263">
    <property type="entry name" value="Aldose_epim"/>
    <property type="match status" value="1"/>
</dbReference>
<organism evidence="1 3">
    <name type="scientific">Endobacter medicaginis</name>
    <dbReference type="NCBI Taxonomy" id="1181271"/>
    <lineage>
        <taxon>Bacteria</taxon>
        <taxon>Pseudomonadati</taxon>
        <taxon>Pseudomonadota</taxon>
        <taxon>Alphaproteobacteria</taxon>
        <taxon>Acetobacterales</taxon>
        <taxon>Acetobacteraceae</taxon>
        <taxon>Endobacter</taxon>
    </lineage>
</organism>
<evidence type="ECO:0000313" key="3">
    <source>
        <dbReference type="Proteomes" id="UP000557688"/>
    </source>
</evidence>